<dbReference type="FunFam" id="2.10.110.10:FF:000078">
    <property type="entry name" value="Protein DA1-related 1"/>
    <property type="match status" value="1"/>
</dbReference>
<evidence type="ECO:0000313" key="8">
    <source>
        <dbReference type="EMBL" id="KAH6824282.1"/>
    </source>
</evidence>
<dbReference type="SMART" id="SM00132">
    <property type="entry name" value="LIM"/>
    <property type="match status" value="1"/>
</dbReference>
<dbReference type="PROSITE" id="PS00478">
    <property type="entry name" value="LIM_DOMAIN_1"/>
    <property type="match status" value="1"/>
</dbReference>
<dbReference type="GO" id="GO:0016787">
    <property type="term" value="F:hydrolase activity"/>
    <property type="evidence" value="ECO:0007669"/>
    <property type="project" value="UniProtKB-ARBA"/>
</dbReference>
<comment type="caution">
    <text evidence="8">The sequence shown here is derived from an EMBL/GenBank/DDBJ whole genome shotgun (WGS) entry which is preliminary data.</text>
</comment>
<dbReference type="Gene3D" id="2.10.110.10">
    <property type="entry name" value="Cysteine Rich Protein"/>
    <property type="match status" value="1"/>
</dbReference>
<keyword evidence="4" id="KW-0832">Ubl conjugation</keyword>
<dbReference type="InterPro" id="IPR001781">
    <property type="entry name" value="Znf_LIM"/>
</dbReference>
<evidence type="ECO:0000256" key="4">
    <source>
        <dbReference type="ARBA" id="ARBA00022843"/>
    </source>
</evidence>
<dbReference type="CDD" id="cd09396">
    <property type="entry name" value="LIM_DA1"/>
    <property type="match status" value="1"/>
</dbReference>
<dbReference type="Pfam" id="PF12315">
    <property type="entry name" value="DA1-like"/>
    <property type="match status" value="1"/>
</dbReference>
<organism evidence="8 9">
    <name type="scientific">Perilla frutescens var. hirtella</name>
    <name type="common">Perilla citriodora</name>
    <name type="synonym">Perilla setoyensis</name>
    <dbReference type="NCBI Taxonomy" id="608512"/>
    <lineage>
        <taxon>Eukaryota</taxon>
        <taxon>Viridiplantae</taxon>
        <taxon>Streptophyta</taxon>
        <taxon>Embryophyta</taxon>
        <taxon>Tracheophyta</taxon>
        <taxon>Spermatophyta</taxon>
        <taxon>Magnoliopsida</taxon>
        <taxon>eudicotyledons</taxon>
        <taxon>Gunneridae</taxon>
        <taxon>Pentapetalae</taxon>
        <taxon>asterids</taxon>
        <taxon>lamiids</taxon>
        <taxon>Lamiales</taxon>
        <taxon>Lamiaceae</taxon>
        <taxon>Nepetoideae</taxon>
        <taxon>Elsholtzieae</taxon>
        <taxon>Perilla</taxon>
    </lineage>
</organism>
<dbReference type="Pfam" id="PF00412">
    <property type="entry name" value="LIM"/>
    <property type="match status" value="1"/>
</dbReference>
<dbReference type="InterPro" id="IPR022087">
    <property type="entry name" value="DA1-like_dom"/>
</dbReference>
<dbReference type="SUPFAM" id="SSF57716">
    <property type="entry name" value="Glucocorticoid receptor-like (DNA-binding domain)"/>
    <property type="match status" value="1"/>
</dbReference>
<proteinExistence type="predicted"/>
<reference evidence="8 9" key="1">
    <citation type="journal article" date="2021" name="Nat. Commun.">
        <title>Incipient diploidization of the medicinal plant Perilla within 10,000 years.</title>
        <authorList>
            <person name="Zhang Y."/>
            <person name="Shen Q."/>
            <person name="Leng L."/>
            <person name="Zhang D."/>
            <person name="Chen S."/>
            <person name="Shi Y."/>
            <person name="Ning Z."/>
            <person name="Chen S."/>
        </authorList>
    </citation>
    <scope>NUCLEOTIDE SEQUENCE [LARGE SCALE GENOMIC DNA]</scope>
    <source>
        <strain evidence="9">cv. PC099</strain>
    </source>
</reference>
<keyword evidence="1 6" id="KW-0479">Metal-binding</keyword>
<accession>A0AAD4IZ54</accession>
<dbReference type="GO" id="GO:0046872">
    <property type="term" value="F:metal ion binding"/>
    <property type="evidence" value="ECO:0007669"/>
    <property type="project" value="UniProtKB-KW"/>
</dbReference>
<keyword evidence="3 6" id="KW-0862">Zinc</keyword>
<evidence type="ECO:0000259" key="7">
    <source>
        <dbReference type="PROSITE" id="PS50023"/>
    </source>
</evidence>
<keyword evidence="2" id="KW-0677">Repeat</keyword>
<evidence type="ECO:0000256" key="1">
    <source>
        <dbReference type="ARBA" id="ARBA00022723"/>
    </source>
</evidence>
<dbReference type="GO" id="GO:0043130">
    <property type="term" value="F:ubiquitin binding"/>
    <property type="evidence" value="ECO:0007669"/>
    <property type="project" value="UniProtKB-ARBA"/>
</dbReference>
<keyword evidence="5 6" id="KW-0440">LIM domain</keyword>
<dbReference type="AlphaFoldDB" id="A0AAD4IZ54"/>
<evidence type="ECO:0000256" key="2">
    <source>
        <dbReference type="ARBA" id="ARBA00022737"/>
    </source>
</evidence>
<gene>
    <name evidence="8" type="ORF">C2S53_011779</name>
</gene>
<dbReference type="PANTHER" id="PTHR24209:SF25">
    <property type="entry name" value="PROTEIN DA1-RELATED 1"/>
    <property type="match status" value="1"/>
</dbReference>
<protein>
    <submittedName>
        <fullName evidence="8">DA1</fullName>
    </submittedName>
</protein>
<name>A0AAD4IZ54_PERFH</name>
<evidence type="ECO:0000256" key="3">
    <source>
        <dbReference type="ARBA" id="ARBA00022833"/>
    </source>
</evidence>
<dbReference type="GO" id="GO:0140096">
    <property type="term" value="F:catalytic activity, acting on a protein"/>
    <property type="evidence" value="ECO:0007669"/>
    <property type="project" value="UniProtKB-ARBA"/>
</dbReference>
<feature type="domain" description="LIM zinc-binding" evidence="7">
    <location>
        <begin position="137"/>
        <end position="197"/>
    </location>
</feature>
<dbReference type="PANTHER" id="PTHR24209">
    <property type="entry name" value="PROTEIN DA1-RELATED 2"/>
    <property type="match status" value="1"/>
</dbReference>
<dbReference type="PROSITE" id="PS50330">
    <property type="entry name" value="UIM"/>
    <property type="match status" value="1"/>
</dbReference>
<dbReference type="PROSITE" id="PS50023">
    <property type="entry name" value="LIM_DOMAIN_2"/>
    <property type="match status" value="1"/>
</dbReference>
<dbReference type="InterPro" id="IPR045218">
    <property type="entry name" value="DA1-like"/>
</dbReference>
<dbReference type="SMART" id="SM00726">
    <property type="entry name" value="UIM"/>
    <property type="match status" value="2"/>
</dbReference>
<dbReference type="GO" id="GO:0032875">
    <property type="term" value="P:regulation of DNA endoreduplication"/>
    <property type="evidence" value="ECO:0007669"/>
    <property type="project" value="UniProtKB-ARBA"/>
</dbReference>
<sequence length="500" mass="56800">MGWLSKIFKCSDHKVLDGHYDWRYGTETAENHQSSSLNSWTETEDIDRAIALSLSEEDLKGNPTVGREPKLEDDEQLARALQESLIVGSQPEPWSRNDIGNGYGHGYGYGYGSGYEYGYGNDNLYQPITFPYSTNFRICAGCNTEIGHGRFLSCMNGLWHPQCFRCRGCNQPISDYEFSVSGSYPYHKVCYKESHHPKCDVCRHFIPTNAAGLIEYRAHPFWSQKYCPRHEHDGSPRCCSCERMESWDARFAVLNDGRKLCLECLDSAIMDTQECQPLFRDIQEFFNGLNMKLTQQVPLLLVEKQALNQAMGGETHGHHHMPETRGLCLSEEQTVTTVSRRSRLGAGNRVIGMKTEPYRLTRHCEVTAILILYGLPRLLTGTILAHEMMHAWLRLNGYRKLREDVEEGICQVIASMWLESQILSMSDNSNASTSYSASTPSRKGSRSPFEKKLSKFFKHQMATDTSVVYGNGFRAGHKAVIEFGLQRTLDHIRKTGSFPH</sequence>
<evidence type="ECO:0000313" key="9">
    <source>
        <dbReference type="Proteomes" id="UP001190926"/>
    </source>
</evidence>
<dbReference type="InterPro" id="IPR003903">
    <property type="entry name" value="UIM_dom"/>
</dbReference>
<dbReference type="EMBL" id="SDAM02000368">
    <property type="protein sequence ID" value="KAH6824282.1"/>
    <property type="molecule type" value="Genomic_DNA"/>
</dbReference>
<dbReference type="Proteomes" id="UP001190926">
    <property type="component" value="Unassembled WGS sequence"/>
</dbReference>
<evidence type="ECO:0000256" key="5">
    <source>
        <dbReference type="ARBA" id="ARBA00023038"/>
    </source>
</evidence>
<evidence type="ECO:0000256" key="6">
    <source>
        <dbReference type="PROSITE-ProRule" id="PRU00125"/>
    </source>
</evidence>
<keyword evidence="9" id="KW-1185">Reference proteome</keyword>